<comment type="caution">
    <text evidence="1">The sequence shown here is derived from an EMBL/GenBank/DDBJ whole genome shotgun (WGS) entry which is preliminary data.</text>
</comment>
<accession>A0ACC0JK83</accession>
<name>A0ACC0JK83_CHOFU</name>
<sequence length="302" mass="33283">MQLVVAWLRVDTQTILTIAGHVITKNHRISVGHGDGAWTLGLKDVGPGDGGRYMCQVNTEPMMIPPDIDDEASSGEVLMKEGEDASLRCVASGTPPPTIVWRREDSRHFRINNQTLVSKWNGEWLNLTSAERAASGAYLCIASNGVPPSVSKRIIINMMFAPSIWAGRVAIRAPSGSAVTLQCTAEAYPPPQVFWTLNSEQKIANTTTVKDLVETNVHGDDDVTRRRRSRPLPVERGLAATAGRRDPPDPRLGPLCPRPPRRVTSRPNEKTLNQTLTSLQIVSGFKSFSKPIPFVNFYEIYF</sequence>
<evidence type="ECO:0000313" key="1">
    <source>
        <dbReference type="EMBL" id="KAI8424522.1"/>
    </source>
</evidence>
<protein>
    <submittedName>
        <fullName evidence="1">Uncharacterized protein</fullName>
    </submittedName>
</protein>
<evidence type="ECO:0000313" key="2">
    <source>
        <dbReference type="Proteomes" id="UP001064048"/>
    </source>
</evidence>
<keyword evidence="2" id="KW-1185">Reference proteome</keyword>
<proteinExistence type="predicted"/>
<dbReference type="EMBL" id="CM046104">
    <property type="protein sequence ID" value="KAI8424522.1"/>
    <property type="molecule type" value="Genomic_DNA"/>
</dbReference>
<organism evidence="1 2">
    <name type="scientific">Choristoneura fumiferana</name>
    <name type="common">Spruce budworm moth</name>
    <name type="synonym">Archips fumiferana</name>
    <dbReference type="NCBI Taxonomy" id="7141"/>
    <lineage>
        <taxon>Eukaryota</taxon>
        <taxon>Metazoa</taxon>
        <taxon>Ecdysozoa</taxon>
        <taxon>Arthropoda</taxon>
        <taxon>Hexapoda</taxon>
        <taxon>Insecta</taxon>
        <taxon>Pterygota</taxon>
        <taxon>Neoptera</taxon>
        <taxon>Endopterygota</taxon>
        <taxon>Lepidoptera</taxon>
        <taxon>Glossata</taxon>
        <taxon>Ditrysia</taxon>
        <taxon>Tortricoidea</taxon>
        <taxon>Tortricidae</taxon>
        <taxon>Tortricinae</taxon>
        <taxon>Choristoneura</taxon>
    </lineage>
</organism>
<gene>
    <name evidence="1" type="ORF">MSG28_002982</name>
</gene>
<reference evidence="1 2" key="1">
    <citation type="journal article" date="2022" name="Genome Biol. Evol.">
        <title>The Spruce Budworm Genome: Reconstructing the Evolutionary History of Antifreeze Proteins.</title>
        <authorList>
            <person name="Beliveau C."/>
            <person name="Gagne P."/>
            <person name="Picq S."/>
            <person name="Vernygora O."/>
            <person name="Keeling C.I."/>
            <person name="Pinkney K."/>
            <person name="Doucet D."/>
            <person name="Wen F."/>
            <person name="Johnston J.S."/>
            <person name="Maaroufi H."/>
            <person name="Boyle B."/>
            <person name="Laroche J."/>
            <person name="Dewar K."/>
            <person name="Juretic N."/>
            <person name="Blackburn G."/>
            <person name="Nisole A."/>
            <person name="Brunet B."/>
            <person name="Brandao M."/>
            <person name="Lumley L."/>
            <person name="Duan J."/>
            <person name="Quan G."/>
            <person name="Lucarotti C.J."/>
            <person name="Roe A.D."/>
            <person name="Sperling F.A.H."/>
            <person name="Levesque R.C."/>
            <person name="Cusson M."/>
        </authorList>
    </citation>
    <scope>NUCLEOTIDE SEQUENCE [LARGE SCALE GENOMIC DNA]</scope>
    <source>
        <strain evidence="1">Glfc:IPQL:Cfum</strain>
    </source>
</reference>
<dbReference type="Proteomes" id="UP001064048">
    <property type="component" value="Chromosome 4"/>
</dbReference>